<gene>
    <name evidence="2" type="ordered locus">KVU_PB0185</name>
</gene>
<feature type="domain" description="GP-PDE" evidence="1">
    <location>
        <begin position="41"/>
        <end position="268"/>
    </location>
</feature>
<dbReference type="EMBL" id="CP002020">
    <property type="protein sequence ID" value="AEM42863.1"/>
    <property type="molecule type" value="Genomic_DNA"/>
</dbReference>
<dbReference type="PANTHER" id="PTHR46211:SF14">
    <property type="entry name" value="GLYCEROPHOSPHODIESTER PHOSPHODIESTERASE"/>
    <property type="match status" value="1"/>
</dbReference>
<dbReference type="RefSeq" id="WP_013385609.1">
    <property type="nucleotide sequence ID" value="NC_017385.1"/>
</dbReference>
<dbReference type="SUPFAM" id="SSF51695">
    <property type="entry name" value="PLC-like phosphodiesterases"/>
    <property type="match status" value="1"/>
</dbReference>
<organism evidence="2 3">
    <name type="scientific">Ketogulonicigenium vulgare (strain WSH-001)</name>
    <dbReference type="NCBI Taxonomy" id="759362"/>
    <lineage>
        <taxon>Bacteria</taxon>
        <taxon>Pseudomonadati</taxon>
        <taxon>Pseudomonadota</taxon>
        <taxon>Alphaproteobacteria</taxon>
        <taxon>Rhodobacterales</taxon>
        <taxon>Roseobacteraceae</taxon>
        <taxon>Ketogulonicigenium</taxon>
    </lineage>
</organism>
<proteinExistence type="predicted"/>
<name>F9YBW1_KETVW</name>
<dbReference type="PATRIC" id="fig|759362.5.peg.3135"/>
<dbReference type="HOGENOM" id="CLU_073587_0_0_5"/>
<keyword evidence="3" id="KW-1185">Reference proteome</keyword>
<dbReference type="InterPro" id="IPR017946">
    <property type="entry name" value="PLC-like_Pdiesterase_TIM-brl"/>
</dbReference>
<evidence type="ECO:0000313" key="2">
    <source>
        <dbReference type="EMBL" id="AEM42863.1"/>
    </source>
</evidence>
<dbReference type="InterPro" id="IPR030395">
    <property type="entry name" value="GP_PDE_dom"/>
</dbReference>
<dbReference type="GO" id="GO:0006629">
    <property type="term" value="P:lipid metabolic process"/>
    <property type="evidence" value="ECO:0007669"/>
    <property type="project" value="InterPro"/>
</dbReference>
<dbReference type="KEGG" id="kvl:KVU_PB0185"/>
<dbReference type="GO" id="GO:0008081">
    <property type="term" value="F:phosphoric diester hydrolase activity"/>
    <property type="evidence" value="ECO:0007669"/>
    <property type="project" value="InterPro"/>
</dbReference>
<sequence>MAEPLFIDHAKGRTWLKWHRGRRQAGDMEFAPARILQGMRAGARVEVDLVRHAGGGFAVLHDETLDRGTDGTGRVDQASADQIRALRRRDDAGGVTDVGVALLGDLCAALAGSLPDTALLQLDMKENADQIGDDDVAAFAAAVQPVARHIIVSGGDAAMVARLQAAAPAVMTGYDPCHFGALTRLRESRDYAGFVAQALADAGQAQMIYLDYHAVLQADYDRFDLIAAFGAAGRRVDAYTLQAVTPQTVAIARHLMALGVDQITTDDPLGLWAACQA</sequence>
<keyword evidence="2" id="KW-0614">Plasmid</keyword>
<dbReference type="Pfam" id="PF03009">
    <property type="entry name" value="GDPD"/>
    <property type="match status" value="1"/>
</dbReference>
<dbReference type="Proteomes" id="UP000000692">
    <property type="component" value="Plasmid 2"/>
</dbReference>
<dbReference type="AlphaFoldDB" id="F9YBW1"/>
<dbReference type="OrthoDB" id="384721at2"/>
<reference evidence="2 3" key="1">
    <citation type="journal article" date="2011" name="J. Bacteriol.">
        <title>Complete genome sequence of the industrial strain Ketogulonicigenium vulgare WSH-001.</title>
        <authorList>
            <person name="Liu L."/>
            <person name="Li Y."/>
            <person name="Zhang J."/>
            <person name="Zhou Z."/>
            <person name="Liu J."/>
            <person name="Li X."/>
            <person name="Zhou J."/>
            <person name="Du G."/>
            <person name="Wang L."/>
            <person name="Chen J."/>
        </authorList>
    </citation>
    <scope>NUCLEOTIDE SEQUENCE [LARGE SCALE GENOMIC DNA]</scope>
    <source>
        <strain evidence="2 3">WSH-001</strain>
        <plasmid evidence="3">pKVU_200</plasmid>
    </source>
</reference>
<protein>
    <submittedName>
        <fullName evidence="2">Glycerophosphoryl diester phosphodiesterase</fullName>
    </submittedName>
</protein>
<evidence type="ECO:0000313" key="3">
    <source>
        <dbReference type="Proteomes" id="UP000000692"/>
    </source>
</evidence>
<dbReference type="Gene3D" id="3.20.20.190">
    <property type="entry name" value="Phosphatidylinositol (PI) phosphodiesterase"/>
    <property type="match status" value="1"/>
</dbReference>
<evidence type="ECO:0000259" key="1">
    <source>
        <dbReference type="Pfam" id="PF03009"/>
    </source>
</evidence>
<accession>F9YBW1</accession>
<dbReference type="PANTHER" id="PTHR46211">
    <property type="entry name" value="GLYCEROPHOSPHORYL DIESTER PHOSPHODIESTERASE"/>
    <property type="match status" value="1"/>
</dbReference>
<geneLocation type="plasmid" evidence="3">
    <name>pKVU_200</name>
</geneLocation>